<feature type="region of interest" description="Disordered" evidence="2">
    <location>
        <begin position="573"/>
        <end position="594"/>
    </location>
</feature>
<feature type="repeat" description="TPR" evidence="1">
    <location>
        <begin position="59"/>
        <end position="92"/>
    </location>
</feature>
<reference evidence="4" key="1">
    <citation type="submission" date="2018-02" db="EMBL/GenBank/DDBJ databases">
        <authorList>
            <person name="Silar P."/>
        </authorList>
    </citation>
    <scope>NUCLEOTIDE SEQUENCE [LARGE SCALE GENOMIC DNA]</scope>
    <source>
        <strain evidence="4">T</strain>
    </source>
</reference>
<organism evidence="4 5">
    <name type="scientific">Podospora comata</name>
    <dbReference type="NCBI Taxonomy" id="48703"/>
    <lineage>
        <taxon>Eukaryota</taxon>
        <taxon>Fungi</taxon>
        <taxon>Dikarya</taxon>
        <taxon>Ascomycota</taxon>
        <taxon>Pezizomycotina</taxon>
        <taxon>Sordariomycetes</taxon>
        <taxon>Sordariomycetidae</taxon>
        <taxon>Sordariales</taxon>
        <taxon>Podosporaceae</taxon>
        <taxon>Podospora</taxon>
    </lineage>
</organism>
<evidence type="ECO:0000256" key="1">
    <source>
        <dbReference type="PROSITE-ProRule" id="PRU00339"/>
    </source>
</evidence>
<dbReference type="InterPro" id="IPR024983">
    <property type="entry name" value="CHAT_dom"/>
</dbReference>
<accession>A0ABY6RZL1</accession>
<dbReference type="Pfam" id="PF12770">
    <property type="entry name" value="CHAT"/>
    <property type="match status" value="1"/>
</dbReference>
<sequence length="1009" mass="112172">MTLSRDAGGLLREGNEQYHEYCATGALVCLNEAINLTEEAVRSVPKSNASIPTILSNLSVFYRERSILTTSPGDLEEAIRLAQQAVDLTPEGDLDRPSALTNLSNGLEQRFMWKGQMEDLERAVAASEEAVKTAAEDDAGLYIMWNNLAKQLGERYVQCNKVDDLEDAIKALIRARDLTPEAQLGYKADILHNLGVRLQDRFLESGNPQDLEEAIQTAQDARDVCPRGYKNAAIIVSELANRLGARYTRTQEQVDLDQAIRLNMDALRITPPNHEDRAMILQNLANRLRDKYSRTKNREEHLEPAISHCKESLALTGTNDTHRPRRLNSLAMFLYQRYFAKEKKDHEDLDTAIALGREAITITKTEHSHYAGWAHDLSLLLAEAGKEHVDEAVQWAEIAVDKTPKGHSERAAWLVQLASLLQTRIGEDQKRAKEYFIEALSDDACPIGDRITAGRRLLMNADRFFLQHGEQEEAYRIAQEIIKLISLFSPRHFRNADKQHVLTGVVGLASEAAAVALEIGKEAVAALQLLEDGRGVLLGSLYDLRSNIEALEREHRDLAFQFRDLRERLNAPPLPTNDLGGLTGSNPKTLPRGDGRREIGKAMEALIQNIRNQPGFEQFLLPPSKSDLLTAAAEGPVVVLNISQLRCDALIIGSSGIKCLPLPHVNHRDVKRLSADPVSALSWLWDNIVDPVFDFLGFATKPTDDQWPRVWWVPTGALIKFPLHAAGHHLKPDSVTALDRAISSYSPSVKSIIHGRQRKGREARTHSSDGRKLVLITMEKTPSLARNSHLIYAPKETNAVRLLGTEMHLSCVSPACYKTPVLTSLQNCGILHFAGHGSTHLTQPLESHLLLQDWKTDPLTVQSLLDIDLASNPPFLAYLSACGSGQVADDLSVDESIHLSSAFQLAGFRHVIGTLWEVDDKQCVDMARLVYEGLKRDGLTDLSVSAGLHHATRSLRDDWVREVNPMGGEQTREWGRPAITLWMKNKTAPVAVPVAVKPALWVPYVHYGV</sequence>
<name>A0ABY6RZL1_PODCO</name>
<dbReference type="EMBL" id="LR026964">
    <property type="protein sequence ID" value="VBB73767.1"/>
    <property type="molecule type" value="Genomic_DNA"/>
</dbReference>
<dbReference type="Gene3D" id="1.25.40.10">
    <property type="entry name" value="Tetratricopeptide repeat domain"/>
    <property type="match status" value="2"/>
</dbReference>
<dbReference type="SUPFAM" id="SSF81901">
    <property type="entry name" value="HCP-like"/>
    <property type="match status" value="1"/>
</dbReference>
<dbReference type="InterPro" id="IPR019734">
    <property type="entry name" value="TPR_rpt"/>
</dbReference>
<dbReference type="Proteomes" id="UP000280685">
    <property type="component" value="Chromosome 1"/>
</dbReference>
<protein>
    <recommendedName>
        <fullName evidence="3">CHAT domain-containing protein</fullName>
    </recommendedName>
</protein>
<dbReference type="PROSITE" id="PS50005">
    <property type="entry name" value="TPR"/>
    <property type="match status" value="1"/>
</dbReference>
<evidence type="ECO:0000313" key="4">
    <source>
        <dbReference type="EMBL" id="VBB73767.1"/>
    </source>
</evidence>
<gene>
    <name evidence="4" type="ORF">PODCO_121501</name>
</gene>
<feature type="domain" description="CHAT" evidence="3">
    <location>
        <begin position="680"/>
        <end position="1008"/>
    </location>
</feature>
<proteinExistence type="predicted"/>
<evidence type="ECO:0000259" key="3">
    <source>
        <dbReference type="Pfam" id="PF12770"/>
    </source>
</evidence>
<evidence type="ECO:0000313" key="5">
    <source>
        <dbReference type="Proteomes" id="UP000280685"/>
    </source>
</evidence>
<evidence type="ECO:0000256" key="2">
    <source>
        <dbReference type="SAM" id="MobiDB-lite"/>
    </source>
</evidence>
<keyword evidence="5" id="KW-1185">Reference proteome</keyword>
<keyword evidence="1" id="KW-0802">TPR repeat</keyword>
<dbReference type="InterPro" id="IPR011990">
    <property type="entry name" value="TPR-like_helical_dom_sf"/>
</dbReference>